<feature type="compositionally biased region" description="Polar residues" evidence="2">
    <location>
        <begin position="598"/>
        <end position="619"/>
    </location>
</feature>
<reference evidence="3" key="1">
    <citation type="submission" date="2021-01" db="EMBL/GenBank/DDBJ databases">
        <authorList>
            <person name="Corre E."/>
            <person name="Pelletier E."/>
            <person name="Niang G."/>
            <person name="Scheremetjew M."/>
            <person name="Finn R."/>
            <person name="Kale V."/>
            <person name="Holt S."/>
            <person name="Cochrane G."/>
            <person name="Meng A."/>
            <person name="Brown T."/>
            <person name="Cohen L."/>
        </authorList>
    </citation>
    <scope>NUCLEOTIDE SEQUENCE</scope>
    <source>
        <strain evidence="3">SAG 63-3</strain>
    </source>
</reference>
<feature type="region of interest" description="Disordered" evidence="2">
    <location>
        <begin position="294"/>
        <end position="322"/>
    </location>
</feature>
<organism evidence="3">
    <name type="scientific">Polytomella parva</name>
    <dbReference type="NCBI Taxonomy" id="51329"/>
    <lineage>
        <taxon>Eukaryota</taxon>
        <taxon>Viridiplantae</taxon>
        <taxon>Chlorophyta</taxon>
        <taxon>core chlorophytes</taxon>
        <taxon>Chlorophyceae</taxon>
        <taxon>CS clade</taxon>
        <taxon>Chlamydomonadales</taxon>
        <taxon>Chlamydomonadaceae</taxon>
        <taxon>Polytomella</taxon>
    </lineage>
</organism>
<dbReference type="SUPFAM" id="SSF81301">
    <property type="entry name" value="Nucleotidyltransferase"/>
    <property type="match status" value="1"/>
</dbReference>
<dbReference type="InterPro" id="IPR004394">
    <property type="entry name" value="Iojap/RsfS/C7orf30"/>
</dbReference>
<evidence type="ECO:0000313" key="3">
    <source>
        <dbReference type="EMBL" id="CAD8764659.1"/>
    </source>
</evidence>
<gene>
    <name evidence="3" type="ORF">PPAR00522_LOCUS1043</name>
</gene>
<proteinExistence type="inferred from homology"/>
<dbReference type="GO" id="GO:0043023">
    <property type="term" value="F:ribosomal large subunit binding"/>
    <property type="evidence" value="ECO:0007669"/>
    <property type="project" value="TreeGrafter"/>
</dbReference>
<dbReference type="GO" id="GO:0017148">
    <property type="term" value="P:negative regulation of translation"/>
    <property type="evidence" value="ECO:0007669"/>
    <property type="project" value="TreeGrafter"/>
</dbReference>
<dbReference type="Gene3D" id="3.30.460.10">
    <property type="entry name" value="Beta Polymerase, domain 2"/>
    <property type="match status" value="1"/>
</dbReference>
<sequence>MLKNTSQTFFQWPIKGLLLATQLGFKYSLATTLPHSNYLTLYVASTSPCNFQPSSRLFSSLVKPTASRRLPRENICRHALSLSPIQGNGSSNIISQHFDMLKNDKNSIFLINNGYRRYATNLKGGDSRDKEKSFSNGVIHSQMKDVSFNNVFQSHIPDEASTSDSLLHNNKAKNVMGPPSPSNLNDFVPRSLAEEERMLDDLFDSELEDRLFKAARASSSSAALTSSVPDPAAALRAKEALRRRTASEWGSSEDYLDDVSSGISPSYLERSATLSATNGRNPSSYAATTINAATSDSNRTRDSQHLSPLSPPSPHDRLGVSPLLYPSSSFSHTDGSQNIWSALKNPAATSVARSGVPASGFSASDTVSVTSPAAAAITDADTPAEFEPLPDEASAFIQLPFTLRRALLSINCGGKDYRDESNIRLLSITTLHSILSDLGVPISIPPLEDPADGQVVGLDMTNTTISVNHDIISHTTNNNSDVSGTSSSEARTATPVVKAVSTANGGGGYVRKMYESGKPLNFYQQKDTLSSSLQAKKMSENNRTMTELGAGGSSKFGFYEQLVKCMMKVISIRERFEERRNAARVEGESADDWKGVSNAMQGESSTSPLPSFSNPSSAASLERSDRLEGLMIALGNRKSNWVHEWIEDRIQITQSVRRIREGPTSEVDLRRTAYSDISKDDASTASGDEWDQRDWRSQMVEDRHVIRRVIEVAGRGHDVRKQLMLNKAKLDLAVRTLSSPLQLAQWLIDAHVQDVLLMTKETVTWVAEKNGSENDVMKDSKQNLITQEYEKEDEEKINRRKKIVKRQWMVIGTASSSQHAHACINGVRYKLVDMFEDFLFKARRGEEVADFDSSSLFLQKSNGKEEEESGFSLDLDSETAKNASARDCVPPIGGGRGSDWLSFESGPVYIHVLTPHARKFYNLESSWAPSLTAYTASKLNLDKDSSLETSHSQDSTGEYKDKTEIWVRRLKTKDAQLTIDTIRI</sequence>
<dbReference type="InterPro" id="IPR043519">
    <property type="entry name" value="NT_sf"/>
</dbReference>
<accession>A0A7S0UN87</accession>
<dbReference type="EMBL" id="HBFM01001883">
    <property type="protein sequence ID" value="CAD8764659.1"/>
    <property type="molecule type" value="Transcribed_RNA"/>
</dbReference>
<dbReference type="PANTHER" id="PTHR21043:SF0">
    <property type="entry name" value="MITOCHONDRIAL ASSEMBLY OF RIBOSOMAL LARGE SUBUNIT PROTEIN 1"/>
    <property type="match status" value="1"/>
</dbReference>
<feature type="compositionally biased region" description="Basic and acidic residues" evidence="2">
    <location>
        <begin position="584"/>
        <end position="594"/>
    </location>
</feature>
<protein>
    <submittedName>
        <fullName evidence="3">Uncharacterized protein</fullName>
    </submittedName>
</protein>
<evidence type="ECO:0000256" key="1">
    <source>
        <dbReference type="ARBA" id="ARBA00010574"/>
    </source>
</evidence>
<dbReference type="AlphaFoldDB" id="A0A7S0UN87"/>
<dbReference type="Pfam" id="PF02410">
    <property type="entry name" value="RsfS"/>
    <property type="match status" value="1"/>
</dbReference>
<dbReference type="GO" id="GO:0090071">
    <property type="term" value="P:negative regulation of ribosome biogenesis"/>
    <property type="evidence" value="ECO:0007669"/>
    <property type="project" value="TreeGrafter"/>
</dbReference>
<feature type="region of interest" description="Disordered" evidence="2">
    <location>
        <begin position="584"/>
        <end position="620"/>
    </location>
</feature>
<dbReference type="PANTHER" id="PTHR21043">
    <property type="entry name" value="IOJAP SUPERFAMILY ORTHOLOG"/>
    <property type="match status" value="1"/>
</dbReference>
<comment type="similarity">
    <text evidence="1">Belongs to the Iojap/RsfS family.</text>
</comment>
<name>A0A7S0UN87_9CHLO</name>
<evidence type="ECO:0000256" key="2">
    <source>
        <dbReference type="SAM" id="MobiDB-lite"/>
    </source>
</evidence>